<dbReference type="Pfam" id="PF01558">
    <property type="entry name" value="POR"/>
    <property type="match status" value="1"/>
</dbReference>
<dbReference type="InterPro" id="IPR002869">
    <property type="entry name" value="Pyrv_flavodox_OxRed_cen"/>
</dbReference>
<evidence type="ECO:0000259" key="4">
    <source>
        <dbReference type="Pfam" id="PF20169"/>
    </source>
</evidence>
<keyword evidence="1" id="KW-0560">Oxidoreductase</keyword>
<dbReference type="CDD" id="cd07034">
    <property type="entry name" value="TPP_PYR_PFOR_IOR-alpha_like"/>
    <property type="match status" value="1"/>
</dbReference>
<accession>A0A328B176</accession>
<feature type="domain" description="Pyruvate/ketoisovalerate oxidoreductase catalytic" evidence="3">
    <location>
        <begin position="723"/>
        <end position="908"/>
    </location>
</feature>
<feature type="region of interest" description="Disordered" evidence="2">
    <location>
        <begin position="908"/>
        <end position="928"/>
    </location>
</feature>
<dbReference type="InterPro" id="IPR046667">
    <property type="entry name" value="DUF6537"/>
</dbReference>
<reference evidence="6" key="1">
    <citation type="submission" date="2018-05" db="EMBL/GenBank/DDBJ databases">
        <authorList>
            <person name="Li X."/>
        </authorList>
    </citation>
    <scope>NUCLEOTIDE SEQUENCE [LARGE SCALE GENOMIC DNA]</scope>
    <source>
        <strain evidence="6">HKS-05</strain>
    </source>
</reference>
<name>A0A328B176_9CAUL</name>
<gene>
    <name evidence="5" type="ORF">DJ021_11160</name>
</gene>
<dbReference type="PANTHER" id="PTHR48084:SF3">
    <property type="entry name" value="SUBUNIT OF PYRUVATE:FLAVODOXIN OXIDOREDUCTASE"/>
    <property type="match status" value="1"/>
</dbReference>
<dbReference type="Proteomes" id="UP000249842">
    <property type="component" value="Unassembled WGS sequence"/>
</dbReference>
<keyword evidence="6" id="KW-1185">Reference proteome</keyword>
<dbReference type="InterPro" id="IPR051457">
    <property type="entry name" value="2-oxoacid:Fd_oxidoreductase"/>
</dbReference>
<evidence type="ECO:0000259" key="3">
    <source>
        <dbReference type="Pfam" id="PF01558"/>
    </source>
</evidence>
<dbReference type="GO" id="GO:0016903">
    <property type="term" value="F:oxidoreductase activity, acting on the aldehyde or oxo group of donors"/>
    <property type="evidence" value="ECO:0007669"/>
    <property type="project" value="InterPro"/>
</dbReference>
<dbReference type="OrthoDB" id="9803617at2"/>
<comment type="caution">
    <text evidence="5">The sequence shown here is derived from an EMBL/GenBank/DDBJ whole genome shotgun (WGS) entry which is preliminary data.</text>
</comment>
<evidence type="ECO:0000313" key="5">
    <source>
        <dbReference type="EMBL" id="RAK60325.1"/>
    </source>
</evidence>
<evidence type="ECO:0000313" key="6">
    <source>
        <dbReference type="Proteomes" id="UP000249842"/>
    </source>
</evidence>
<dbReference type="InterPro" id="IPR029061">
    <property type="entry name" value="THDP-binding"/>
</dbReference>
<dbReference type="Gene3D" id="3.40.50.970">
    <property type="match status" value="1"/>
</dbReference>
<dbReference type="SUPFAM" id="SSF53323">
    <property type="entry name" value="Pyruvate-ferredoxin oxidoreductase, PFOR, domain III"/>
    <property type="match status" value="1"/>
</dbReference>
<dbReference type="InterPro" id="IPR002880">
    <property type="entry name" value="Pyrv_Fd/Flavodoxin_OxRdtase_N"/>
</dbReference>
<dbReference type="NCBIfam" id="NF009588">
    <property type="entry name" value="PRK13029.1"/>
    <property type="match status" value="1"/>
</dbReference>
<organism evidence="5 6">
    <name type="scientific">Phenylobacterium hankyongense</name>
    <dbReference type="NCBI Taxonomy" id="1813876"/>
    <lineage>
        <taxon>Bacteria</taxon>
        <taxon>Pseudomonadati</taxon>
        <taxon>Pseudomonadota</taxon>
        <taxon>Alphaproteobacteria</taxon>
        <taxon>Caulobacterales</taxon>
        <taxon>Caulobacteraceae</taxon>
        <taxon>Phenylobacterium</taxon>
    </lineage>
</organism>
<feature type="domain" description="DUF6537" evidence="4">
    <location>
        <begin position="932"/>
        <end position="1126"/>
    </location>
</feature>
<dbReference type="SUPFAM" id="SSF52518">
    <property type="entry name" value="Thiamin diphosphate-binding fold (THDP-binding)"/>
    <property type="match status" value="2"/>
</dbReference>
<evidence type="ECO:0000256" key="2">
    <source>
        <dbReference type="SAM" id="MobiDB-lite"/>
    </source>
</evidence>
<dbReference type="PANTHER" id="PTHR48084">
    <property type="entry name" value="2-OXOGLUTARATE OXIDOREDUCTASE SUBUNIT KORB-RELATED"/>
    <property type="match status" value="1"/>
</dbReference>
<dbReference type="Gene3D" id="3.40.920.10">
    <property type="entry name" value="Pyruvate-ferredoxin oxidoreductase, PFOR, domain III"/>
    <property type="match status" value="1"/>
</dbReference>
<keyword evidence="5" id="KW-0670">Pyruvate</keyword>
<feature type="compositionally biased region" description="Basic and acidic residues" evidence="2">
    <location>
        <begin position="908"/>
        <end position="923"/>
    </location>
</feature>
<proteinExistence type="predicted"/>
<dbReference type="Pfam" id="PF20169">
    <property type="entry name" value="DUF6537"/>
    <property type="match status" value="1"/>
</dbReference>
<dbReference type="NCBIfam" id="NF009589">
    <property type="entry name" value="PRK13030.1"/>
    <property type="match status" value="1"/>
</dbReference>
<protein>
    <submittedName>
        <fullName evidence="5">Indolepyruvate ferredoxin oxidoreductase family protein</fullName>
    </submittedName>
</protein>
<dbReference type="EMBL" id="QFYP01000001">
    <property type="protein sequence ID" value="RAK60325.1"/>
    <property type="molecule type" value="Genomic_DNA"/>
</dbReference>
<sequence length="1146" mass="123691">MRHQEVTLDDKFLLTEGRVFITGVQALLRVLIDQHRLDQAAGLNTAGFVSGYRGSPLGGLDQQAGRAGKQLKAANVVFKEGLNEDLAATAVWGSQQANLFPGARYDGVFGMWYGKAPGVDRTGDAFKHANFAGVWPKGGVLAVAGDDHNCKSSTLPSQSEYAFQDFEMPVLSPADVQEVLDYGLLGYAMSRFSGLWVGLIAVADTMDSGVTIDVGLDRHRFVIPDHFRMPAGGLGIRLKDQPLDKERRLRTQKLPAALAFARANRIDRVMLGASRPRLGIVCQGQAYKDVVEAFAAMGISSREAADLGVAIYKVGMPWPLEPTGIRAFAAGLETLMVIEHKRPLIETQARAALYDLPAHARPRIIGKTDEHGSPLLSDLASLSVAEVALAIADRLPPGPHMERVHDYLARVSAASMAAVTLSSDQQRKPFFCAGCPHNTSTRLPEGSRALAGIGCHYMASFNDPNTDLTSHMGGEGLSWMGASPFTEEKHVFVNLGDGTYNHSGSLAVRASVAAKSNITYKLLFNDAVAMTGGQAAESGFTVPQITRQLAAEGVQKVVVVAAEPERYEKVADLAPRVEVKPRAELMAVQRQLREIPGVTVLIYDQVCATEKRRRRKRGKLAAAPKRVMINPLVCEGCGDCSKTSNCVSVEPLNTEFGRKRKINQSSCNQDYSCLDGFCPSFITLEGAENPHKEAMPALTADSTPLPVFETFTGVRNIVFTGVGGTGVTTVASILAMAAHVDGRAASVVDMTGLAQKGGAVFSHVRIGELEDSVVGGRVPAASAHVLIACDLLVAAGADALSLYAKDRTVALGNADFAPTADFVTDRDVRFDADAQARRIAAAVKSYDAMPAQHLAVHNLGDAIYANMIMLGFAWQKGVVPVSSRALYRAIRLNGVDADANLQAFELGRKAAHDPSSRGQREDDVPTPETMPLDELIARRAAELTAYQNQAYARRYLARVEQVAAAEAPLGSDALTRAVAVNLYKLMAYKDEYEVARLYTDGRFAAYRDETFKGGKATVWLAPPLIARKGPDGRPKKMAFGGWTLDAAFPLMARMKGLRGSPLDIFGYTEERKMERGLIRDYEEALAILVAGLTPERLPTAVKIAAIPQQIRGYGHIKDASVGPAKAEEKRLWKAWEKAGERERVEA</sequence>
<dbReference type="RefSeq" id="WP_111457618.1">
    <property type="nucleotide sequence ID" value="NZ_QFYP01000001.1"/>
</dbReference>
<dbReference type="InterPro" id="IPR019752">
    <property type="entry name" value="Pyrv/ketoisovalerate_OxRed_cat"/>
</dbReference>
<dbReference type="AlphaFoldDB" id="A0A328B176"/>
<evidence type="ECO:0000256" key="1">
    <source>
        <dbReference type="ARBA" id="ARBA00023002"/>
    </source>
</evidence>